<keyword evidence="7" id="KW-1185">Reference proteome</keyword>
<dbReference type="InterPro" id="IPR024738">
    <property type="entry name" value="Hfi1/Tada1"/>
</dbReference>
<reference evidence="6 7" key="1">
    <citation type="journal article" date="2013" name="Genome Biol.">
        <title>Genome of Acanthamoeba castellanii highlights extensive lateral gene transfer and early evolution of tyrosine kinase signaling.</title>
        <authorList>
            <person name="Clarke M."/>
            <person name="Lohan A.J."/>
            <person name="Liu B."/>
            <person name="Lagkouvardos I."/>
            <person name="Roy S."/>
            <person name="Zafar N."/>
            <person name="Bertelli C."/>
            <person name="Schilde C."/>
            <person name="Kianianmomeni A."/>
            <person name="Burglin T.R."/>
            <person name="Frech C."/>
            <person name="Turcotte B."/>
            <person name="Kopec K.O."/>
            <person name="Synnott J.M."/>
            <person name="Choo C."/>
            <person name="Paponov I."/>
            <person name="Finkler A."/>
            <person name="Soon Heng Tan C."/>
            <person name="Hutchins A.P."/>
            <person name="Weinmeier T."/>
            <person name="Rattei T."/>
            <person name="Chu J.S."/>
            <person name="Gimenez G."/>
            <person name="Irimia M."/>
            <person name="Rigden D.J."/>
            <person name="Fitzpatrick D.A."/>
            <person name="Lorenzo-Morales J."/>
            <person name="Bateman A."/>
            <person name="Chiu C.H."/>
            <person name="Tang P."/>
            <person name="Hegemann P."/>
            <person name="Fromm H."/>
            <person name="Raoult D."/>
            <person name="Greub G."/>
            <person name="Miranda-Saavedra D."/>
            <person name="Chen N."/>
            <person name="Nash P."/>
            <person name="Ginger M.L."/>
            <person name="Horn M."/>
            <person name="Schaap P."/>
            <person name="Caler L."/>
            <person name="Loftus B."/>
        </authorList>
    </citation>
    <scope>NUCLEOTIDE SEQUENCE [LARGE SCALE GENOMIC DNA]</scope>
    <source>
        <strain evidence="6 7">Neff</strain>
    </source>
</reference>
<keyword evidence="4" id="KW-0539">Nucleus</keyword>
<feature type="compositionally biased region" description="Low complexity" evidence="5">
    <location>
        <begin position="191"/>
        <end position="208"/>
    </location>
</feature>
<evidence type="ECO:0000313" key="7">
    <source>
        <dbReference type="Proteomes" id="UP000011083"/>
    </source>
</evidence>
<dbReference type="VEuPathDB" id="AmoebaDB:ACA1_322150"/>
<dbReference type="GO" id="GO:0006357">
    <property type="term" value="P:regulation of transcription by RNA polymerase II"/>
    <property type="evidence" value="ECO:0007669"/>
    <property type="project" value="TreeGrafter"/>
</dbReference>
<dbReference type="AlphaFoldDB" id="L8GN10"/>
<dbReference type="OrthoDB" id="10264870at2759"/>
<feature type="region of interest" description="Disordered" evidence="5">
    <location>
        <begin position="191"/>
        <end position="222"/>
    </location>
</feature>
<evidence type="ECO:0000256" key="2">
    <source>
        <dbReference type="ARBA" id="ARBA00023015"/>
    </source>
</evidence>
<dbReference type="OMA" id="CCRNSGE"/>
<dbReference type="Pfam" id="PF12767">
    <property type="entry name" value="SAGA-Tad1"/>
    <property type="match status" value="2"/>
</dbReference>
<keyword evidence="3" id="KW-0804">Transcription</keyword>
<dbReference type="PANTHER" id="PTHR21277:SF5">
    <property type="entry name" value="TRANSCRIPTIONAL ADAPTER 1"/>
    <property type="match status" value="1"/>
</dbReference>
<dbReference type="PANTHER" id="PTHR21277">
    <property type="entry name" value="TRANSCRIPTIONAL ADAPTER 1"/>
    <property type="match status" value="1"/>
</dbReference>
<sequence>MDRVDLEEVKANLFGNLSRETADDYWTCLRAFLAAKLTKYEFDCQIYAILEGRQESVALHNHLIRSLIRNAYNAVPSFAVPSSGLKRESDAAAGAPSAKRLKTAAAAAAKAAAAPGASSIVHHLRLAHDFGGATSPSSWALRNRMYKIATEAGLTEISPEAVNLMTHAMEHHLKDILDACKRTKTLTPSGLATAASSTTTSPASTASARSFSPHTVFNQPEGNTISARDMLTMVQHRPYLLGEDLPVNQERILLIQEDY</sequence>
<accession>L8GN10</accession>
<dbReference type="KEGG" id="acan:ACA1_322150"/>
<evidence type="ECO:0000256" key="3">
    <source>
        <dbReference type="ARBA" id="ARBA00023163"/>
    </source>
</evidence>
<organism evidence="6 7">
    <name type="scientific">Acanthamoeba castellanii (strain ATCC 30010 / Neff)</name>
    <dbReference type="NCBI Taxonomy" id="1257118"/>
    <lineage>
        <taxon>Eukaryota</taxon>
        <taxon>Amoebozoa</taxon>
        <taxon>Discosea</taxon>
        <taxon>Longamoebia</taxon>
        <taxon>Centramoebida</taxon>
        <taxon>Acanthamoebidae</taxon>
        <taxon>Acanthamoeba</taxon>
    </lineage>
</organism>
<dbReference type="Gene3D" id="1.10.20.10">
    <property type="entry name" value="Histone, subunit A"/>
    <property type="match status" value="1"/>
</dbReference>
<dbReference type="SUPFAM" id="SSF47113">
    <property type="entry name" value="Histone-fold"/>
    <property type="match status" value="1"/>
</dbReference>
<proteinExistence type="predicted"/>
<evidence type="ECO:0000313" key="6">
    <source>
        <dbReference type="EMBL" id="ELR14118.1"/>
    </source>
</evidence>
<evidence type="ECO:0000256" key="5">
    <source>
        <dbReference type="SAM" id="MobiDB-lite"/>
    </source>
</evidence>
<dbReference type="GO" id="GO:0005634">
    <property type="term" value="C:nucleus"/>
    <property type="evidence" value="ECO:0007669"/>
    <property type="project" value="UniProtKB-SubCell"/>
</dbReference>
<dbReference type="EMBL" id="KB008072">
    <property type="protein sequence ID" value="ELR14118.1"/>
    <property type="molecule type" value="Genomic_DNA"/>
</dbReference>
<dbReference type="RefSeq" id="XP_004336131.1">
    <property type="nucleotide sequence ID" value="XM_004336083.1"/>
</dbReference>
<dbReference type="Proteomes" id="UP000011083">
    <property type="component" value="Unassembled WGS sequence"/>
</dbReference>
<evidence type="ECO:0000256" key="1">
    <source>
        <dbReference type="ARBA" id="ARBA00004123"/>
    </source>
</evidence>
<dbReference type="GO" id="GO:0000124">
    <property type="term" value="C:SAGA complex"/>
    <property type="evidence" value="ECO:0007669"/>
    <property type="project" value="TreeGrafter"/>
</dbReference>
<comment type="subcellular location">
    <subcellularLocation>
        <location evidence="1">Nucleus</location>
    </subcellularLocation>
</comment>
<dbReference type="InterPro" id="IPR009072">
    <property type="entry name" value="Histone-fold"/>
</dbReference>
<feature type="compositionally biased region" description="Polar residues" evidence="5">
    <location>
        <begin position="209"/>
        <end position="222"/>
    </location>
</feature>
<dbReference type="CDD" id="cd22933">
    <property type="entry name" value="HFD_HFI1"/>
    <property type="match status" value="1"/>
</dbReference>
<gene>
    <name evidence="6" type="ORF">ACA1_322150</name>
</gene>
<dbReference type="GO" id="GO:0046982">
    <property type="term" value="F:protein heterodimerization activity"/>
    <property type="evidence" value="ECO:0007669"/>
    <property type="project" value="InterPro"/>
</dbReference>
<dbReference type="GO" id="GO:0003713">
    <property type="term" value="F:transcription coactivator activity"/>
    <property type="evidence" value="ECO:0007669"/>
    <property type="project" value="TreeGrafter"/>
</dbReference>
<protein>
    <submittedName>
        <fullName evidence="6">Uncharacterized protein</fullName>
    </submittedName>
</protein>
<dbReference type="GeneID" id="14914692"/>
<keyword evidence="2" id="KW-0805">Transcription regulation</keyword>
<name>L8GN10_ACACF</name>
<evidence type="ECO:0000256" key="4">
    <source>
        <dbReference type="ARBA" id="ARBA00023242"/>
    </source>
</evidence>
<dbReference type="STRING" id="1257118.L8GN10"/>